<dbReference type="AlphaFoldDB" id="A0A916ZPS9"/>
<accession>A0A916ZPS9</accession>
<name>A0A916ZPS9_9SPHN</name>
<feature type="transmembrane region" description="Helical" evidence="2">
    <location>
        <begin position="32"/>
        <end position="50"/>
    </location>
</feature>
<gene>
    <name evidence="3" type="ORF">GCM10011529_13250</name>
</gene>
<comment type="caution">
    <text evidence="3">The sequence shown here is derived from an EMBL/GenBank/DDBJ whole genome shotgun (WGS) entry which is preliminary data.</text>
</comment>
<reference evidence="3" key="1">
    <citation type="journal article" date="2014" name="Int. J. Syst. Evol. Microbiol.">
        <title>Complete genome sequence of Corynebacterium casei LMG S-19264T (=DSM 44701T), isolated from a smear-ripened cheese.</title>
        <authorList>
            <consortium name="US DOE Joint Genome Institute (JGI-PGF)"/>
            <person name="Walter F."/>
            <person name="Albersmeier A."/>
            <person name="Kalinowski J."/>
            <person name="Ruckert C."/>
        </authorList>
    </citation>
    <scope>NUCLEOTIDE SEQUENCE</scope>
    <source>
        <strain evidence="3">CGMCC 1.15519</strain>
    </source>
</reference>
<dbReference type="RefSeq" id="WP_188762159.1">
    <property type="nucleotide sequence ID" value="NZ_BMJM01000004.1"/>
</dbReference>
<keyword evidence="4" id="KW-1185">Reference proteome</keyword>
<reference evidence="3" key="2">
    <citation type="submission" date="2020-09" db="EMBL/GenBank/DDBJ databases">
        <authorList>
            <person name="Sun Q."/>
            <person name="Zhou Y."/>
        </authorList>
    </citation>
    <scope>NUCLEOTIDE SEQUENCE</scope>
    <source>
        <strain evidence="3">CGMCC 1.15519</strain>
    </source>
</reference>
<protein>
    <submittedName>
        <fullName evidence="3">Uncharacterized protein</fullName>
    </submittedName>
</protein>
<dbReference type="EMBL" id="BMJM01000004">
    <property type="protein sequence ID" value="GGE08166.1"/>
    <property type="molecule type" value="Genomic_DNA"/>
</dbReference>
<evidence type="ECO:0000256" key="2">
    <source>
        <dbReference type="SAM" id="Phobius"/>
    </source>
</evidence>
<proteinExistence type="predicted"/>
<sequence>MNASTGVDGNDRDARASAPAPGKPRPQLWRRWWFWLPLLLCLLAGGWFGLKFSSTGQRADLAAGYIAHVVCSCRYVGNRDMASCKTDFEPGTEIVRVEDDTAKRRITASVPLLSRRTAAYDPEYGCALDLP</sequence>
<keyword evidence="2" id="KW-1133">Transmembrane helix</keyword>
<evidence type="ECO:0000313" key="3">
    <source>
        <dbReference type="EMBL" id="GGE08166.1"/>
    </source>
</evidence>
<keyword evidence="2" id="KW-0812">Transmembrane</keyword>
<evidence type="ECO:0000256" key="1">
    <source>
        <dbReference type="SAM" id="MobiDB-lite"/>
    </source>
</evidence>
<keyword evidence="2" id="KW-0472">Membrane</keyword>
<feature type="region of interest" description="Disordered" evidence="1">
    <location>
        <begin position="1"/>
        <end position="24"/>
    </location>
</feature>
<dbReference type="Proteomes" id="UP000635071">
    <property type="component" value="Unassembled WGS sequence"/>
</dbReference>
<organism evidence="3 4">
    <name type="scientific">Sandarakinorhabdus glacialis</name>
    <dbReference type="NCBI Taxonomy" id="1614636"/>
    <lineage>
        <taxon>Bacteria</taxon>
        <taxon>Pseudomonadati</taxon>
        <taxon>Pseudomonadota</taxon>
        <taxon>Alphaproteobacteria</taxon>
        <taxon>Sphingomonadales</taxon>
        <taxon>Sphingosinicellaceae</taxon>
        <taxon>Sandarakinorhabdus</taxon>
    </lineage>
</organism>
<evidence type="ECO:0000313" key="4">
    <source>
        <dbReference type="Proteomes" id="UP000635071"/>
    </source>
</evidence>